<dbReference type="Gene3D" id="3.10.10.10">
    <property type="entry name" value="HIV Type 1 Reverse Transcriptase, subunit A, domain 1"/>
    <property type="match status" value="1"/>
</dbReference>
<evidence type="ECO:0000256" key="19">
    <source>
        <dbReference type="SAM" id="MobiDB-lite"/>
    </source>
</evidence>
<keyword evidence="8" id="KW-0255">Endonuclease</keyword>
<dbReference type="GO" id="GO:0005634">
    <property type="term" value="C:nucleus"/>
    <property type="evidence" value="ECO:0007669"/>
    <property type="project" value="UniProtKB-ARBA"/>
</dbReference>
<comment type="caution">
    <text evidence="22">The sequence shown here is derived from an EMBL/GenBank/DDBJ whole genome shotgun (WGS) entry which is preliminary data.</text>
</comment>
<dbReference type="InterPro" id="IPR021109">
    <property type="entry name" value="Peptidase_aspartic_dom_sf"/>
</dbReference>
<dbReference type="GO" id="GO:0003887">
    <property type="term" value="F:DNA-directed DNA polymerase activity"/>
    <property type="evidence" value="ECO:0007669"/>
    <property type="project" value="UniProtKB-KW"/>
</dbReference>
<dbReference type="GO" id="GO:0003723">
    <property type="term" value="F:RNA binding"/>
    <property type="evidence" value="ECO:0007669"/>
    <property type="project" value="UniProtKB-KW"/>
</dbReference>
<dbReference type="CDD" id="cd01650">
    <property type="entry name" value="RT_nLTR_like"/>
    <property type="match status" value="1"/>
</dbReference>
<keyword evidence="13" id="KW-0695">RNA-directed DNA polymerase</keyword>
<comment type="subcellular location">
    <subcellularLocation>
        <location evidence="1">Mitochondrion</location>
    </subcellularLocation>
</comment>
<keyword evidence="3" id="KW-0808">Transferase</keyword>
<dbReference type="Proteomes" id="UP001163105">
    <property type="component" value="Unassembled WGS sequence"/>
</dbReference>
<feature type="compositionally biased region" description="Basic and acidic residues" evidence="19">
    <location>
        <begin position="1"/>
        <end position="11"/>
    </location>
</feature>
<evidence type="ECO:0000256" key="12">
    <source>
        <dbReference type="ARBA" id="ARBA00022908"/>
    </source>
</evidence>
<dbReference type="Pfam" id="PF00665">
    <property type="entry name" value="rve"/>
    <property type="match status" value="1"/>
</dbReference>
<evidence type="ECO:0000256" key="6">
    <source>
        <dbReference type="ARBA" id="ARBA00022723"/>
    </source>
</evidence>
<dbReference type="PROSITE" id="PS50878">
    <property type="entry name" value="RT_POL"/>
    <property type="match status" value="2"/>
</dbReference>
<name>A0AB34FD17_9HYPO</name>
<evidence type="ECO:0000256" key="13">
    <source>
        <dbReference type="ARBA" id="ARBA00022918"/>
    </source>
</evidence>
<evidence type="ECO:0000256" key="15">
    <source>
        <dbReference type="ARBA" id="ARBA00023125"/>
    </source>
</evidence>
<evidence type="ECO:0000256" key="18">
    <source>
        <dbReference type="ARBA" id="ARBA00023268"/>
    </source>
</evidence>
<dbReference type="Pfam" id="PF17919">
    <property type="entry name" value="RT_RNaseH_2"/>
    <property type="match status" value="1"/>
</dbReference>
<dbReference type="CDD" id="cd09274">
    <property type="entry name" value="RNase_HI_RT_Ty3"/>
    <property type="match status" value="1"/>
</dbReference>
<reference evidence="22" key="1">
    <citation type="submission" date="2023-01" db="EMBL/GenBank/DDBJ databases">
        <title>The growth and conidiation of Purpureocillium lavendulum are regulated by nitrogen source and histone H3K14 acetylation.</title>
        <authorList>
            <person name="Tang P."/>
            <person name="Han J."/>
            <person name="Zhang C."/>
            <person name="Tang P."/>
            <person name="Qi F."/>
            <person name="Zhang K."/>
            <person name="Liang L."/>
        </authorList>
    </citation>
    <scope>NUCLEOTIDE SEQUENCE</scope>
    <source>
        <strain evidence="22">YMF1.00683</strain>
    </source>
</reference>
<protein>
    <submittedName>
        <fullName evidence="22">Retrovirus polyprotein</fullName>
    </submittedName>
</protein>
<dbReference type="CDD" id="cd01647">
    <property type="entry name" value="RT_LTR"/>
    <property type="match status" value="1"/>
</dbReference>
<dbReference type="GO" id="GO:0004519">
    <property type="term" value="F:endonuclease activity"/>
    <property type="evidence" value="ECO:0007669"/>
    <property type="project" value="UniProtKB-KW"/>
</dbReference>
<feature type="domain" description="Reverse transcriptase" evidence="20">
    <location>
        <begin position="548"/>
        <end position="728"/>
    </location>
</feature>
<keyword evidence="6" id="KW-0479">Metal-binding</keyword>
<keyword evidence="2" id="KW-0645">Protease</keyword>
<keyword evidence="18" id="KW-0511">Multifunctional enzyme</keyword>
<dbReference type="SUPFAM" id="SSF53098">
    <property type="entry name" value="Ribonuclease H-like"/>
    <property type="match status" value="1"/>
</dbReference>
<dbReference type="InterPro" id="IPR056924">
    <property type="entry name" value="SH3_Tf2-1"/>
</dbReference>
<dbReference type="PROSITE" id="PS50994">
    <property type="entry name" value="INTEGRASE"/>
    <property type="match status" value="1"/>
</dbReference>
<dbReference type="Gene3D" id="3.30.420.10">
    <property type="entry name" value="Ribonuclease H-like superfamily/Ribonuclease H"/>
    <property type="match status" value="1"/>
</dbReference>
<keyword evidence="17" id="KW-0233">DNA recombination</keyword>
<accession>A0AB34FD17</accession>
<dbReference type="PANTHER" id="PTHR37984:SF5">
    <property type="entry name" value="PROTEIN NYNRIN-LIKE"/>
    <property type="match status" value="1"/>
</dbReference>
<dbReference type="InterPro" id="IPR041577">
    <property type="entry name" value="RT_RNaseH_2"/>
</dbReference>
<feature type="region of interest" description="Disordered" evidence="19">
    <location>
        <begin position="1"/>
        <end position="53"/>
    </location>
</feature>
<dbReference type="InterPro" id="IPR043502">
    <property type="entry name" value="DNA/RNA_pol_sf"/>
</dbReference>
<dbReference type="GO" id="GO:0006508">
    <property type="term" value="P:proteolysis"/>
    <property type="evidence" value="ECO:0007669"/>
    <property type="project" value="UniProtKB-KW"/>
</dbReference>
<evidence type="ECO:0000259" key="21">
    <source>
        <dbReference type="PROSITE" id="PS50994"/>
    </source>
</evidence>
<evidence type="ECO:0000256" key="4">
    <source>
        <dbReference type="ARBA" id="ARBA00022695"/>
    </source>
</evidence>
<organism evidence="22 23">
    <name type="scientific">Purpureocillium lavendulum</name>
    <dbReference type="NCBI Taxonomy" id="1247861"/>
    <lineage>
        <taxon>Eukaryota</taxon>
        <taxon>Fungi</taxon>
        <taxon>Dikarya</taxon>
        <taxon>Ascomycota</taxon>
        <taxon>Pezizomycotina</taxon>
        <taxon>Sordariomycetes</taxon>
        <taxon>Hypocreomycetidae</taxon>
        <taxon>Hypocreales</taxon>
        <taxon>Ophiocordycipitaceae</taxon>
        <taxon>Purpureocillium</taxon>
    </lineage>
</organism>
<proteinExistence type="predicted"/>
<keyword evidence="7" id="KW-0064">Aspartyl protease</keyword>
<evidence type="ECO:0000256" key="2">
    <source>
        <dbReference type="ARBA" id="ARBA00022670"/>
    </source>
</evidence>
<evidence type="ECO:0000256" key="17">
    <source>
        <dbReference type="ARBA" id="ARBA00023172"/>
    </source>
</evidence>
<dbReference type="GO" id="GO:0015074">
    <property type="term" value="P:DNA integration"/>
    <property type="evidence" value="ECO:0007669"/>
    <property type="project" value="UniProtKB-KW"/>
</dbReference>
<keyword evidence="15" id="KW-0238">DNA-binding</keyword>
<evidence type="ECO:0000256" key="3">
    <source>
        <dbReference type="ARBA" id="ARBA00022679"/>
    </source>
</evidence>
<dbReference type="EMBL" id="JAQHRD010000016">
    <property type="protein sequence ID" value="KAJ6436782.1"/>
    <property type="molecule type" value="Genomic_DNA"/>
</dbReference>
<dbReference type="GO" id="GO:0003677">
    <property type="term" value="F:DNA binding"/>
    <property type="evidence" value="ECO:0007669"/>
    <property type="project" value="UniProtKB-KW"/>
</dbReference>
<dbReference type="InterPro" id="IPR036397">
    <property type="entry name" value="RNaseH_sf"/>
</dbReference>
<dbReference type="InterPro" id="IPR041588">
    <property type="entry name" value="Integrase_H2C2"/>
</dbReference>
<keyword evidence="16" id="KW-0496">Mitochondrion</keyword>
<evidence type="ECO:0000256" key="7">
    <source>
        <dbReference type="ARBA" id="ARBA00022750"/>
    </source>
</evidence>
<sequence length="2485" mass="281112">MEANNRDEDSPGRTSQMLMQMMSQMSEQLQSMQASQQALRAEREMDREETRSQIRAIQSAIATPAATPHPPAPTITEPEPRCSIPREMAPAKRKPTLPDPQRFDGSRRKFRAWQLEMQSKLRADGLALGGPPDQFAYIYARLDQTPQAMAAAFFEKGGPDGRFDPSQFMQYLTGCYGDPNVEQRALARLEAMRQGDKESFASFLPKFERELADSGGASWGDSVRINSLKRVINQELRTHLAGQLNLPKEYPGFVNALQNLGANLEDLHFHSRKQEHQQALIEWKQFEDKMDSPPMYANIGINREYYSKVFIDCGCLCYGTVNETFVRKLRLPRIPIRPRTLDQISTSLYGAIRGVTYADIDIDGYRKNRVFFYIIPGQDDEVILGRTWMNQEDVTLYPSKGLLHIGSQDHWVKERDPNRTERYELSGQSAATFAGLVRRARKENEKEGKRDQRGLRVFSASMADIEKALAPKKRTDAREKLPTHYHEYLSVFDRDEADRLPPHRPGSDHRIVLETDADGRERDAPWGPLYGMSREELIVLRRTLTELLDKGFIRASSSPASAPVLFVRKPGGGLRFCVDYRGLNAITKKDRYPLPLIEETLRSLSKAKWLTKLDVIAAFHKVRVAEGDEWKTAFRTRYGLYEWLVTPFGLTGAPATFQRYINHTLREFLDEFCSAYIDDILIYSSGSLADHRKKVKQVLARLRDAGLQIDIDKCEFETTSVKYLGFIVEAGKGIRVDPEKVRAIQEWEAPRSARAVRSFLGFANYYRQFIPKFSNIASPLTALTKKDAAFAWSSECQAAFDELKARLISAPVLAQWDPDRETIVETDSSGYVTGGALSQKGDDGLMRPVAFFSKKCAPAECNYPIHDKELLAIMRCLQHWDAELRSVESFTVLTDHLNLRYFTRKQPLSERQARWAETLSRYNFTIVHRPGKDAAVPDALSRREQDMPHSADDERLRRRHIQLLMPAKGGGLVTRVKSGYVSKGDADQPGDETTEQDELVENPFTEPELQELWKEGLKQHNRYWLIRRAVQDGERRLPSQWGLPVMLSECSIDAGQRLCWRERIWVPNHEPLRTRLMQETHDSALAGHPGRDMLKSLLARRFYWPGLDADARQFVRNCDVCGRSNVWREKRRGLLKPLPVPERIWSELSIDFVTDLPPTKSNGSTNMMVLTDRLSKSVVLESLRDITAETTARALMRNVLQHHGIPAAIVTDRGTQFTSRMWKRLCELLRIKQRLSTAWHPETDGATERANQEVERYIRIFTTYAQDDWDELLPAAAMALNNRMATSTGLSPFFFTHGYHLEPVQVKEVLRPDGKSPVAKAEGIVRRFQEATEWAQAAMASAQERQEDNANTRRQPSDQYKPGDKVWLRLRNIRSKRPSKKLDWLAGKYTVLETVGSHACRLDTPPGVHNVFHVSLLRLAADDPLPSQTSDDYRPPAILTDDGELWEVEEICGHKKGQDQESTIDLILVTSELADELITCVPHSTDHGSDHRAIHTTFDVTLPERITTPRLMFKNAPWNSIRARVEEGLRELSWTVDVQAQTDQFMRVVLEAIDHFTPRAEPTPYAKRWWTRDLTQLRQSYAFWRNQARSQRRTTHACPDLERRAKEAAKEYHDAIRRQRKSHWEDFLAEDVNIWKAAKYLKPGGDAMSDKVPPLRKGDGTVTRNRAEAAEQLLETFFPPLPARIEAEGVRPQRRAVAMPDLTLEEVEVKVMGAKPWKAAGTDGLPAMVWRQLWPVVRHRVLVLFRASLRDGVVPHQWRTAKIIPLKKSEKGDYTEAKAWRPISLLSTLGKILEAVVAERISYVVEAYGLLPANHFGARKRRSAEQALLLLQEQIYKAWRARKVLSLISFDVKGAYNGVCKERLLQRMRARGIPEQVVKWVDAFCSARTATIVVNGHTSERRDLPQAGLPQGSPLSPVLFLFFNADLVQRRIKAAGGSIAFIDDYSAWVTGRTAEANRAGIQSIIDEAIDWEKRSGATFEVDKTTIVHFTRGAAGKSDEPFWIKGKEVKPETSAKILGLIMDDGLRYQKHMARAAEKGLTAAMCLKRLKLLSPRVARQLFNATVAPAMDYASNVWMHARRAKETGWLNKAQRIGAQAITGAFQSVATAVAEAEAGIRAVGERHKQAATRLCIDLRTLPQTHPLAALRNKASKRYLSPMQSLAAMVAKVSTERMEVINEYALRPWTDRIPLLGEDDPEGPKTPHDVQNILIATAASQRNDAVGMGGVVCDTTLGGVGHTLATFSVTIGPGSEQNPYTAELEAVATALRSIPPSLVPQDVTIARGCTVRLMWIPAGEEFAPRQLAKAAAKRATERGCEAEMPWYQTRTTTLRLALAQERALEQLPESVGKYSKRIDKALPGKHTRAIYDSLKREESDVLAQLRTGMVRLNSYLRRIGATDSDLCDCGQATETVEHFLFRCKNWTAQREILLECARTKIGNLSFFLGGKAASDDDRWEPDMQAVRATIRFAMATKRLESTGVAQGVDL</sequence>
<dbReference type="Pfam" id="PF17921">
    <property type="entry name" value="Integrase_H2C2"/>
    <property type="match status" value="1"/>
</dbReference>
<gene>
    <name evidence="22" type="ORF">O9K51_10549</name>
</gene>
<feature type="domain" description="Integrase catalytic" evidence="21">
    <location>
        <begin position="1135"/>
        <end position="1300"/>
    </location>
</feature>
<evidence type="ECO:0000256" key="8">
    <source>
        <dbReference type="ARBA" id="ARBA00022759"/>
    </source>
</evidence>
<keyword evidence="5" id="KW-0540">Nuclease</keyword>
<dbReference type="InterPro" id="IPR000477">
    <property type="entry name" value="RT_dom"/>
</dbReference>
<dbReference type="Gene3D" id="3.60.10.10">
    <property type="entry name" value="Endonuclease/exonuclease/phosphatase"/>
    <property type="match status" value="1"/>
</dbReference>
<evidence type="ECO:0000256" key="5">
    <source>
        <dbReference type="ARBA" id="ARBA00022722"/>
    </source>
</evidence>
<dbReference type="FunFam" id="3.30.70.270:FF:000020">
    <property type="entry name" value="Transposon Tf2-6 polyprotein-like Protein"/>
    <property type="match status" value="1"/>
</dbReference>
<feature type="domain" description="Reverse transcriptase" evidence="20">
    <location>
        <begin position="1747"/>
        <end position="2021"/>
    </location>
</feature>
<dbReference type="PANTHER" id="PTHR37984">
    <property type="entry name" value="PROTEIN CBG26694"/>
    <property type="match status" value="1"/>
</dbReference>
<dbReference type="InterPro" id="IPR036691">
    <property type="entry name" value="Endo/exonu/phosph_ase_sf"/>
</dbReference>
<dbReference type="Gene3D" id="2.40.70.10">
    <property type="entry name" value="Acid Proteases"/>
    <property type="match status" value="1"/>
</dbReference>
<evidence type="ECO:0000313" key="23">
    <source>
        <dbReference type="Proteomes" id="UP001163105"/>
    </source>
</evidence>
<dbReference type="Pfam" id="PF24626">
    <property type="entry name" value="SH3_Tf2-1"/>
    <property type="match status" value="1"/>
</dbReference>
<evidence type="ECO:0000256" key="1">
    <source>
        <dbReference type="ARBA" id="ARBA00004173"/>
    </source>
</evidence>
<dbReference type="Gene3D" id="3.30.70.270">
    <property type="match status" value="2"/>
</dbReference>
<keyword evidence="10" id="KW-0460">Magnesium</keyword>
<dbReference type="Pfam" id="PF00078">
    <property type="entry name" value="RVT_1"/>
    <property type="match status" value="2"/>
</dbReference>
<keyword evidence="9" id="KW-0378">Hydrolase</keyword>
<dbReference type="FunFam" id="3.30.420.10:FF:000032">
    <property type="entry name" value="Retrovirus-related Pol polyprotein from transposon 297-like Protein"/>
    <property type="match status" value="1"/>
</dbReference>
<keyword evidence="14" id="KW-0239">DNA-directed DNA polymerase</keyword>
<dbReference type="InterPro" id="IPR050951">
    <property type="entry name" value="Retrovirus_Pol_polyprotein"/>
</dbReference>
<dbReference type="GO" id="GO:0003964">
    <property type="term" value="F:RNA-directed DNA polymerase activity"/>
    <property type="evidence" value="ECO:0007669"/>
    <property type="project" value="UniProtKB-KW"/>
</dbReference>
<feature type="region of interest" description="Disordered" evidence="19">
    <location>
        <begin position="1336"/>
        <end position="1362"/>
    </location>
</feature>
<evidence type="ECO:0000256" key="10">
    <source>
        <dbReference type="ARBA" id="ARBA00022842"/>
    </source>
</evidence>
<dbReference type="GO" id="GO:0004190">
    <property type="term" value="F:aspartic-type endopeptidase activity"/>
    <property type="evidence" value="ECO:0007669"/>
    <property type="project" value="UniProtKB-KW"/>
</dbReference>
<dbReference type="GO" id="GO:0005739">
    <property type="term" value="C:mitochondrion"/>
    <property type="evidence" value="ECO:0007669"/>
    <property type="project" value="UniProtKB-SubCell"/>
</dbReference>
<feature type="compositionally biased region" description="Low complexity" evidence="19">
    <location>
        <begin position="15"/>
        <end position="39"/>
    </location>
</feature>
<evidence type="ECO:0000313" key="22">
    <source>
        <dbReference type="EMBL" id="KAJ6436782.1"/>
    </source>
</evidence>
<evidence type="ECO:0000256" key="16">
    <source>
        <dbReference type="ARBA" id="ARBA00023128"/>
    </source>
</evidence>
<evidence type="ECO:0000259" key="20">
    <source>
        <dbReference type="PROSITE" id="PS50878"/>
    </source>
</evidence>
<dbReference type="GO" id="GO:0006310">
    <property type="term" value="P:DNA recombination"/>
    <property type="evidence" value="ECO:0007669"/>
    <property type="project" value="UniProtKB-KW"/>
</dbReference>
<dbReference type="CDD" id="cd00303">
    <property type="entry name" value="retropepsin_like"/>
    <property type="match status" value="1"/>
</dbReference>
<dbReference type="InterPro" id="IPR012337">
    <property type="entry name" value="RNaseH-like_sf"/>
</dbReference>
<evidence type="ECO:0000256" key="9">
    <source>
        <dbReference type="ARBA" id="ARBA00022801"/>
    </source>
</evidence>
<keyword evidence="12" id="KW-0229">DNA integration</keyword>
<keyword evidence="11" id="KW-0694">RNA-binding</keyword>
<evidence type="ECO:0000256" key="11">
    <source>
        <dbReference type="ARBA" id="ARBA00022884"/>
    </source>
</evidence>
<feature type="compositionally biased region" description="Basic and acidic residues" evidence="19">
    <location>
        <begin position="40"/>
        <end position="52"/>
    </location>
</feature>
<dbReference type="InterPro" id="IPR043128">
    <property type="entry name" value="Rev_trsase/Diguanyl_cyclase"/>
</dbReference>
<dbReference type="SUPFAM" id="SSF56219">
    <property type="entry name" value="DNase I-like"/>
    <property type="match status" value="1"/>
</dbReference>
<keyword evidence="4" id="KW-0548">Nucleotidyltransferase</keyword>
<evidence type="ECO:0000256" key="14">
    <source>
        <dbReference type="ARBA" id="ARBA00022932"/>
    </source>
</evidence>
<dbReference type="GO" id="GO:0046872">
    <property type="term" value="F:metal ion binding"/>
    <property type="evidence" value="ECO:0007669"/>
    <property type="project" value="UniProtKB-KW"/>
</dbReference>
<dbReference type="InterPro" id="IPR001584">
    <property type="entry name" value="Integrase_cat-core"/>
</dbReference>
<keyword evidence="23" id="KW-1185">Reference proteome</keyword>
<dbReference type="Gene3D" id="1.10.340.70">
    <property type="match status" value="1"/>
</dbReference>
<dbReference type="SUPFAM" id="SSF56672">
    <property type="entry name" value="DNA/RNA polymerases"/>
    <property type="match status" value="2"/>
</dbReference>